<dbReference type="AlphaFoldDB" id="A0A7W8XTH4"/>
<dbReference type="Proteomes" id="UP000549882">
    <property type="component" value="Unassembled WGS sequence"/>
</dbReference>
<evidence type="ECO:0000313" key="1">
    <source>
        <dbReference type="EMBL" id="MBB5575323.1"/>
    </source>
</evidence>
<protein>
    <submittedName>
        <fullName evidence="1">Uncharacterized protein</fullName>
    </submittedName>
</protein>
<proteinExistence type="predicted"/>
<sequence length="66" mass="7556">MQTRDFDYTDLFGAMSSIKNCDFGLRFSMLLTERPIGIPNHPVHSGLQVPKMSFCTDKRSKIKSLF</sequence>
<dbReference type="EMBL" id="JACHBI010000007">
    <property type="protein sequence ID" value="MBB5575323.1"/>
    <property type="molecule type" value="Genomic_DNA"/>
</dbReference>
<gene>
    <name evidence="1" type="ORF">GGD50_003952</name>
</gene>
<evidence type="ECO:0000313" key="2">
    <source>
        <dbReference type="Proteomes" id="UP000549882"/>
    </source>
</evidence>
<comment type="caution">
    <text evidence="1">The sequence shown here is derived from an EMBL/GenBank/DDBJ whole genome shotgun (WGS) entry which is preliminary data.</text>
</comment>
<name>A0A7W8XTH4_9HYPH</name>
<reference evidence="1 2" key="1">
    <citation type="submission" date="2020-08" db="EMBL/GenBank/DDBJ databases">
        <title>Genomic Encyclopedia of Type Strains, Phase IV (KMG-V): Genome sequencing to study the core and pangenomes of soil and plant-associated prokaryotes.</title>
        <authorList>
            <person name="Whitman W."/>
        </authorList>
    </citation>
    <scope>NUCLEOTIDE SEQUENCE [LARGE SCALE GENOMIC DNA]</scope>
    <source>
        <strain evidence="1 2">SEMIA 4064</strain>
    </source>
</reference>
<keyword evidence="2" id="KW-1185">Reference proteome</keyword>
<organism evidence="1 2">
    <name type="scientific">Rhizobium paranaense</name>
    <dbReference type="NCBI Taxonomy" id="1650438"/>
    <lineage>
        <taxon>Bacteria</taxon>
        <taxon>Pseudomonadati</taxon>
        <taxon>Pseudomonadota</taxon>
        <taxon>Alphaproteobacteria</taxon>
        <taxon>Hyphomicrobiales</taxon>
        <taxon>Rhizobiaceae</taxon>
        <taxon>Rhizobium/Agrobacterium group</taxon>
        <taxon>Rhizobium</taxon>
    </lineage>
</organism>
<accession>A0A7W8XTH4</accession>